<evidence type="ECO:0000313" key="3">
    <source>
        <dbReference type="Proteomes" id="UP000000270"/>
    </source>
</evidence>
<feature type="chain" id="PRO_5002721129" description="TIGR02301 family protein" evidence="1">
    <location>
        <begin position="28"/>
        <end position="135"/>
    </location>
</feature>
<keyword evidence="3" id="KW-1185">Reference proteome</keyword>
<sequence length="135" mass="14511">MRTFRSAALLLASAVWIAGLACGPAQAASSEGSTPPYEQDLLKIAELLGSLHYLRPLCGAPNEGQSWRTEMQTLIDAEQPSDPRKGKLIAAFNAGYNSYATVYRTCTPAAVEAVQRQMDQGAKLAHEIVVRYGGN</sequence>
<proteinExistence type="predicted"/>
<protein>
    <recommendedName>
        <fullName evidence="4">TIGR02301 family protein</fullName>
    </recommendedName>
</protein>
<dbReference type="InterPro" id="IPR012645">
    <property type="entry name" value="CHP02301"/>
</dbReference>
<evidence type="ECO:0000256" key="1">
    <source>
        <dbReference type="SAM" id="SignalP"/>
    </source>
</evidence>
<reference evidence="3" key="2">
    <citation type="submission" date="2007-04" db="EMBL/GenBank/DDBJ databases">
        <title>Complete genome sequence of the nitrogen-fixing bacterium Azorhizobium caulinodans ORS571.</title>
        <authorList>
            <person name="Lee K.B."/>
            <person name="Backer P.D."/>
            <person name="Aono T."/>
            <person name="Liu C.T."/>
            <person name="Suzuki S."/>
            <person name="Suzuki T."/>
            <person name="Kaneko T."/>
            <person name="Yamada M."/>
            <person name="Tabata S."/>
            <person name="Kupfer D.M."/>
            <person name="Najar F.Z."/>
            <person name="Wiley G.B."/>
            <person name="Roe B."/>
            <person name="Binnewies T."/>
            <person name="Ussery D."/>
            <person name="Vereecke D."/>
            <person name="Gevers D."/>
            <person name="Holsters M."/>
            <person name="Oyaizu H."/>
        </authorList>
    </citation>
    <scope>NUCLEOTIDE SEQUENCE [LARGE SCALE GENOMIC DNA]</scope>
    <source>
        <strain evidence="3">ATCC 43989 / DSM 5975 / JCM 20966 / LMG 6465 / NBRC 14845 / NCIMB 13405 / ORS 571</strain>
    </source>
</reference>
<dbReference type="PROSITE" id="PS51257">
    <property type="entry name" value="PROKAR_LIPOPROTEIN"/>
    <property type="match status" value="1"/>
</dbReference>
<organism evidence="2 3">
    <name type="scientific">Azorhizobium caulinodans (strain ATCC 43989 / DSM 5975 / JCM 20966 / LMG 6465 / NBRC 14845 / NCIMB 13405 / ORS 571)</name>
    <dbReference type="NCBI Taxonomy" id="438753"/>
    <lineage>
        <taxon>Bacteria</taxon>
        <taxon>Pseudomonadati</taxon>
        <taxon>Pseudomonadota</taxon>
        <taxon>Alphaproteobacteria</taxon>
        <taxon>Hyphomicrobiales</taxon>
        <taxon>Xanthobacteraceae</taxon>
        <taxon>Azorhizobium</taxon>
    </lineage>
</organism>
<dbReference type="eggNOG" id="COG5451">
    <property type="taxonomic scope" value="Bacteria"/>
</dbReference>
<name>A8IK46_AZOC5</name>
<reference evidence="2 3" key="4">
    <citation type="journal article" date="2009" name="Appl. Environ. Microbiol.">
        <title>Comparative genome-wide transcriptional profiling of Azorhizobium caulinodans ORS571 grown under free-living and symbiotic conditions.</title>
        <authorList>
            <person name="Tsukada S."/>
            <person name="Aono T."/>
            <person name="Akiba N."/>
            <person name="Lee KB."/>
            <person name="Liu CT."/>
            <person name="Toyazaki H."/>
            <person name="Oyaizu H."/>
        </authorList>
    </citation>
    <scope>NUCLEOTIDE SEQUENCE [LARGE SCALE GENOMIC DNA]</scope>
    <source>
        <strain evidence="3">ATCC 43989 / DSM 5975 / JCM 20966 / LMG 6465 / NBRC 14845 / NCIMB 13405 / ORS 571</strain>
    </source>
</reference>
<reference evidence="2 3" key="1">
    <citation type="journal article" date="2007" name="Appl. Environ. Microbiol.">
        <title>Rhizobial factors required for stem nodule maturation and maintenance in Sesbania rostrata-Azorhizobium caulinodans ORS571 symbiosis.</title>
        <authorList>
            <person name="Suzuki S."/>
            <person name="Aono T."/>
            <person name="Lee KB."/>
            <person name="Suzuki T."/>
            <person name="Liu CT."/>
            <person name="Miwa H."/>
            <person name="Wakao S."/>
            <person name="Iki T."/>
            <person name="Oyaizu H."/>
        </authorList>
    </citation>
    <scope>NUCLEOTIDE SEQUENCE [LARGE SCALE GENOMIC DNA]</scope>
    <source>
        <strain evidence="3">ATCC 43989 / DSM 5975 / JCM 20966 / LMG 6465 / NBRC 14845 / NCIMB 13405 / ORS 571</strain>
    </source>
</reference>
<reference evidence="2 3" key="5">
    <citation type="journal article" date="2010" name="Appl. Environ. Microbiol.">
        <title>phrR-like gene praR of Azorhizobium caulinodans ORS571 is essential for symbiosis with Sesbania rostrata and is involved in expression of reb genes.</title>
        <authorList>
            <person name="Akiba N."/>
            <person name="Aono T."/>
            <person name="Toyazaki H."/>
            <person name="Sato S."/>
            <person name="Oyaizu H."/>
        </authorList>
    </citation>
    <scope>NUCLEOTIDE SEQUENCE [LARGE SCALE GENOMIC DNA]</scope>
    <source>
        <strain evidence="3">ATCC 43989 / DSM 5975 / JCM 20966 / LMG 6465 / NBRC 14845 / NCIMB 13405 / ORS 571</strain>
    </source>
</reference>
<evidence type="ECO:0000313" key="2">
    <source>
        <dbReference type="EMBL" id="BAF86397.1"/>
    </source>
</evidence>
<dbReference type="KEGG" id="azc:AZC_0399"/>
<evidence type="ECO:0008006" key="4">
    <source>
        <dbReference type="Google" id="ProtNLM"/>
    </source>
</evidence>
<dbReference type="Proteomes" id="UP000000270">
    <property type="component" value="Chromosome"/>
</dbReference>
<dbReference type="RefSeq" id="WP_012168930.1">
    <property type="nucleotide sequence ID" value="NC_009937.1"/>
</dbReference>
<dbReference type="Pfam" id="PF09539">
    <property type="entry name" value="DUF2385"/>
    <property type="match status" value="1"/>
</dbReference>
<dbReference type="HOGENOM" id="CLU_118542_0_0_5"/>
<gene>
    <name evidence="2" type="ordered locus">AZC_0399</name>
</gene>
<dbReference type="STRING" id="438753.AZC_0399"/>
<reference evidence="2 3" key="3">
    <citation type="journal article" date="2008" name="BMC Genomics">
        <title>The genome of the versatile nitrogen fixer Azorhizobium caulinodans ORS571.</title>
        <authorList>
            <person name="Lee KB."/>
            <person name="Backer P.D."/>
            <person name="Aono T."/>
            <person name="Liu CT."/>
            <person name="Suzuki S."/>
            <person name="Suzuki T."/>
            <person name="Kaneko T."/>
            <person name="Yamada M."/>
            <person name="Tabata S."/>
            <person name="Kupfer D.M."/>
            <person name="Najar F.Z."/>
            <person name="Wiley G.B."/>
            <person name="Roe B."/>
            <person name="Binnewies T.T."/>
            <person name="Ussery D.W."/>
            <person name="D'Haeze W."/>
            <person name="Herder J.D."/>
            <person name="Gevers D."/>
            <person name="Vereecke D."/>
            <person name="Holsters M."/>
            <person name="Oyaizu H."/>
        </authorList>
    </citation>
    <scope>NUCLEOTIDE SEQUENCE [LARGE SCALE GENOMIC DNA]</scope>
    <source>
        <strain evidence="3">ATCC 43989 / DSM 5975 / JCM 20966 / LMG 6465 / NBRC 14845 / NCIMB 13405 / ORS 571</strain>
    </source>
</reference>
<accession>A8IK46</accession>
<dbReference type="AlphaFoldDB" id="A8IK46"/>
<reference evidence="2 3" key="6">
    <citation type="journal article" date="2011" name="Appl. Environ. Microbiol.">
        <title>Involvement of the azorhizobial chromosome partition gene (parA) in the onset of bacteroid differentiation during Sesbania rostrata stem nodule development.</title>
        <authorList>
            <person name="Liu CT."/>
            <person name="Lee KB."/>
            <person name="Wang YS."/>
            <person name="Peng MH."/>
            <person name="Lee KT."/>
            <person name="Suzuki S."/>
            <person name="Suzuki T."/>
            <person name="Oyaizu H."/>
        </authorList>
    </citation>
    <scope>NUCLEOTIDE SEQUENCE [LARGE SCALE GENOMIC DNA]</scope>
    <source>
        <strain evidence="3">ATCC 43989 / DSM 5975 / JCM 20966 / LMG 6465 / NBRC 14845 / NCIMB 13405 / ORS 571</strain>
    </source>
</reference>
<keyword evidence="1" id="KW-0732">Signal</keyword>
<feature type="signal peptide" evidence="1">
    <location>
        <begin position="1"/>
        <end position="27"/>
    </location>
</feature>
<dbReference type="NCBIfam" id="TIGR02301">
    <property type="entry name" value="TIGR02301 family protein"/>
    <property type="match status" value="1"/>
</dbReference>
<dbReference type="EMBL" id="AP009384">
    <property type="protein sequence ID" value="BAF86397.1"/>
    <property type="molecule type" value="Genomic_DNA"/>
</dbReference>